<proteinExistence type="predicted"/>
<organism evidence="1 2">
    <name type="scientific">Candidatus Sulfuritelmatomonas gaucii</name>
    <dbReference type="NCBI Taxonomy" id="2043161"/>
    <lineage>
        <taxon>Bacteria</taxon>
        <taxon>Pseudomonadati</taxon>
        <taxon>Acidobacteriota</taxon>
        <taxon>Terriglobia</taxon>
        <taxon>Terriglobales</taxon>
        <taxon>Acidobacteriaceae</taxon>
        <taxon>Candidatus Sulfuritelmatomonas</taxon>
    </lineage>
</organism>
<evidence type="ECO:0000313" key="2">
    <source>
        <dbReference type="Proteomes" id="UP000239735"/>
    </source>
</evidence>
<protein>
    <submittedName>
        <fullName evidence="1">Uncharacterized protein</fullName>
    </submittedName>
</protein>
<reference evidence="2" key="1">
    <citation type="submission" date="2018-02" db="EMBL/GenBank/DDBJ databases">
        <authorList>
            <person name="Hausmann B."/>
        </authorList>
    </citation>
    <scope>NUCLEOTIDE SEQUENCE [LARGE SCALE GENOMIC DNA]</scope>
    <source>
        <strain evidence="2">Peat soil MAG SbA5</strain>
    </source>
</reference>
<dbReference type="Proteomes" id="UP000239735">
    <property type="component" value="Unassembled WGS sequence"/>
</dbReference>
<dbReference type="OrthoDB" id="118204at2"/>
<gene>
    <name evidence="1" type="ORF">SBA5_920020</name>
</gene>
<name>A0A2N9M979_9BACT</name>
<dbReference type="AlphaFoldDB" id="A0A2N9M979"/>
<accession>A0A2N9M979</accession>
<dbReference type="EMBL" id="OKRB01000155">
    <property type="protein sequence ID" value="SPE31992.1"/>
    <property type="molecule type" value="Genomic_DNA"/>
</dbReference>
<sequence>MPGLAPKSHQLIQDEDLLSAYTAQASRVKSLEATVMARAKAGAEYKAQSEGSRPSPVMIEFHAPAFLRMTGVIPFSAQRVFDMSSDGRDFRLLIPDGKVMRFFVGPVDAPATSSNPRENLRPQPVIDALHWPAGKLRGGIGKGRCRDAVDN</sequence>
<evidence type="ECO:0000313" key="1">
    <source>
        <dbReference type="EMBL" id="SPE31992.1"/>
    </source>
</evidence>